<name>A0AAU9TR92_EUPED</name>
<accession>A0AAU9TR92</accession>
<dbReference type="AlphaFoldDB" id="A0AAU9TR92"/>
<reference evidence="1" key="1">
    <citation type="submission" date="2022-03" db="EMBL/GenBank/DDBJ databases">
        <authorList>
            <person name="Tunstrom K."/>
        </authorList>
    </citation>
    <scope>NUCLEOTIDE SEQUENCE</scope>
</reference>
<gene>
    <name evidence="1" type="ORF">EEDITHA_LOCUS5697</name>
</gene>
<keyword evidence="2" id="KW-1185">Reference proteome</keyword>
<dbReference type="Proteomes" id="UP001153954">
    <property type="component" value="Unassembled WGS sequence"/>
</dbReference>
<dbReference type="EMBL" id="CAKOGL010000008">
    <property type="protein sequence ID" value="CAH2089665.1"/>
    <property type="molecule type" value="Genomic_DNA"/>
</dbReference>
<protein>
    <submittedName>
        <fullName evidence="1">Uncharacterized protein</fullName>
    </submittedName>
</protein>
<sequence length="98" mass="10676">MCPSPYHSVRAAATPVSTVKIFREPSVASHVPGVCERVNTCRCSACCRSRVHKAAKIRVKNREPVPAYAMADADRDSDLGDDSPVVSQFCLPVNGLYR</sequence>
<evidence type="ECO:0000313" key="2">
    <source>
        <dbReference type="Proteomes" id="UP001153954"/>
    </source>
</evidence>
<comment type="caution">
    <text evidence="1">The sequence shown here is derived from an EMBL/GenBank/DDBJ whole genome shotgun (WGS) entry which is preliminary data.</text>
</comment>
<evidence type="ECO:0000313" key="1">
    <source>
        <dbReference type="EMBL" id="CAH2089665.1"/>
    </source>
</evidence>
<proteinExistence type="predicted"/>
<organism evidence="1 2">
    <name type="scientific">Euphydryas editha</name>
    <name type="common">Edith's checkerspot</name>
    <dbReference type="NCBI Taxonomy" id="104508"/>
    <lineage>
        <taxon>Eukaryota</taxon>
        <taxon>Metazoa</taxon>
        <taxon>Ecdysozoa</taxon>
        <taxon>Arthropoda</taxon>
        <taxon>Hexapoda</taxon>
        <taxon>Insecta</taxon>
        <taxon>Pterygota</taxon>
        <taxon>Neoptera</taxon>
        <taxon>Endopterygota</taxon>
        <taxon>Lepidoptera</taxon>
        <taxon>Glossata</taxon>
        <taxon>Ditrysia</taxon>
        <taxon>Papilionoidea</taxon>
        <taxon>Nymphalidae</taxon>
        <taxon>Nymphalinae</taxon>
        <taxon>Euphydryas</taxon>
    </lineage>
</organism>